<comment type="caution">
    <text evidence="7">The sequence shown here is derived from an EMBL/GenBank/DDBJ whole genome shotgun (WGS) entry which is preliminary data.</text>
</comment>
<keyword evidence="1" id="KW-1002">Plastid outer membrane</keyword>
<evidence type="ECO:0000256" key="2">
    <source>
        <dbReference type="ARBA" id="ARBA00023136"/>
    </source>
</evidence>
<dbReference type="RefSeq" id="XP_005648812.1">
    <property type="nucleotide sequence ID" value="XM_005648755.1"/>
</dbReference>
<comment type="subcellular location">
    <subcellularLocation>
        <location evidence="3">Plastid</location>
        <location evidence="3">Chloroplast outer membrane</location>
    </subcellularLocation>
</comment>
<dbReference type="GeneID" id="17042266"/>
<keyword evidence="1" id="KW-0934">Plastid</keyword>
<dbReference type="STRING" id="574566.I0Z0U9"/>
<evidence type="ECO:0000256" key="3">
    <source>
        <dbReference type="ARBA" id="ARBA00024013"/>
    </source>
</evidence>
<dbReference type="EMBL" id="AGSI01000006">
    <property type="protein sequence ID" value="EIE24268.1"/>
    <property type="molecule type" value="Genomic_DNA"/>
</dbReference>
<dbReference type="KEGG" id="csl:COCSUDRAFT_36350"/>
<feature type="domain" description="POTRA" evidence="6">
    <location>
        <begin position="90"/>
        <end position="158"/>
    </location>
</feature>
<organism evidence="7 8">
    <name type="scientific">Coccomyxa subellipsoidea (strain C-169)</name>
    <name type="common">Green microalga</name>
    <dbReference type="NCBI Taxonomy" id="574566"/>
    <lineage>
        <taxon>Eukaryota</taxon>
        <taxon>Viridiplantae</taxon>
        <taxon>Chlorophyta</taxon>
        <taxon>core chlorophytes</taxon>
        <taxon>Trebouxiophyceae</taxon>
        <taxon>Trebouxiophyceae incertae sedis</taxon>
        <taxon>Coccomyxaceae</taxon>
        <taxon>Coccomyxa</taxon>
        <taxon>Coccomyxa subellipsoidea</taxon>
    </lineage>
</organism>
<reference evidence="7 8" key="1">
    <citation type="journal article" date="2012" name="Genome Biol.">
        <title>The genome of the polar eukaryotic microalga coccomyxa subellipsoidea reveals traits of cold adaptation.</title>
        <authorList>
            <person name="Blanc G."/>
            <person name="Agarkova I."/>
            <person name="Grimwood J."/>
            <person name="Kuo A."/>
            <person name="Brueggeman A."/>
            <person name="Dunigan D."/>
            <person name="Gurnon J."/>
            <person name="Ladunga I."/>
            <person name="Lindquist E."/>
            <person name="Lucas S."/>
            <person name="Pangilinan J."/>
            <person name="Proschold T."/>
            <person name="Salamov A."/>
            <person name="Schmutz J."/>
            <person name="Weeks D."/>
            <person name="Yamada T."/>
            <person name="Claverie J.M."/>
            <person name="Grigoriev I."/>
            <person name="Van Etten J."/>
            <person name="Lomsadze A."/>
            <person name="Borodovsky M."/>
        </authorList>
    </citation>
    <scope>NUCLEOTIDE SEQUENCE [LARGE SCALE GENOMIC DNA]</scope>
    <source>
        <strain evidence="7 8">C-169</strain>
    </source>
</reference>
<proteinExistence type="predicted"/>
<dbReference type="GO" id="GO:0009707">
    <property type="term" value="C:chloroplast outer membrane"/>
    <property type="evidence" value="ECO:0007669"/>
    <property type="project" value="UniProtKB-SubCell"/>
</dbReference>
<evidence type="ECO:0008006" key="9">
    <source>
        <dbReference type="Google" id="ProtNLM"/>
    </source>
</evidence>
<feature type="domain" description="Bacterial surface antigen (D15)" evidence="5">
    <location>
        <begin position="288"/>
        <end position="600"/>
    </location>
</feature>
<dbReference type="InterPro" id="IPR000184">
    <property type="entry name" value="Bac_surfAg_D15"/>
</dbReference>
<gene>
    <name evidence="7" type="ORF">COCSUDRAFT_36350</name>
</gene>
<evidence type="ECO:0000259" key="5">
    <source>
        <dbReference type="Pfam" id="PF01103"/>
    </source>
</evidence>
<evidence type="ECO:0000259" key="6">
    <source>
        <dbReference type="Pfam" id="PF07244"/>
    </source>
</evidence>
<evidence type="ECO:0000313" key="8">
    <source>
        <dbReference type="Proteomes" id="UP000007264"/>
    </source>
</evidence>
<dbReference type="Gene3D" id="3.10.20.310">
    <property type="entry name" value="membrane protein fhac"/>
    <property type="match status" value="3"/>
</dbReference>
<feature type="domain" description="POTRA" evidence="6">
    <location>
        <begin position="187"/>
        <end position="254"/>
    </location>
</feature>
<keyword evidence="2" id="KW-0472">Membrane</keyword>
<dbReference type="Proteomes" id="UP000007264">
    <property type="component" value="Unassembled WGS sequence"/>
</dbReference>
<dbReference type="PANTHER" id="PTHR12815">
    <property type="entry name" value="SORTING AND ASSEMBLY MACHINERY SAMM50 PROTEIN FAMILY MEMBER"/>
    <property type="match status" value="1"/>
</dbReference>
<dbReference type="OrthoDB" id="2013615at2759"/>
<keyword evidence="8" id="KW-1185">Reference proteome</keyword>
<accession>I0Z0U9</accession>
<evidence type="ECO:0000256" key="4">
    <source>
        <dbReference type="SAM" id="MobiDB-lite"/>
    </source>
</evidence>
<evidence type="ECO:0000313" key="7">
    <source>
        <dbReference type="EMBL" id="EIE24268.1"/>
    </source>
</evidence>
<dbReference type="Pfam" id="PF07244">
    <property type="entry name" value="POTRA"/>
    <property type="match status" value="2"/>
</dbReference>
<name>I0Z0U9_COCSC</name>
<dbReference type="eggNOG" id="ENOG502QSQ3">
    <property type="taxonomic scope" value="Eukaryota"/>
</dbReference>
<feature type="compositionally biased region" description="Basic and acidic residues" evidence="4">
    <location>
        <begin position="344"/>
        <end position="354"/>
    </location>
</feature>
<feature type="region of interest" description="Disordered" evidence="4">
    <location>
        <begin position="332"/>
        <end position="362"/>
    </location>
</feature>
<dbReference type="AlphaFoldDB" id="I0Z0U9"/>
<protein>
    <recommendedName>
        <fullName evidence="9">Bacterial surface antigen (D15) domain-containing protein</fullName>
    </recommendedName>
</protein>
<evidence type="ECO:0000256" key="1">
    <source>
        <dbReference type="ARBA" id="ARBA00022805"/>
    </source>
</evidence>
<dbReference type="PANTHER" id="PTHR12815:SF32">
    <property type="entry name" value="OUTER ENVELOPE PROTEIN 80, CHLOROPLASTIC"/>
    <property type="match status" value="1"/>
</dbReference>
<dbReference type="InterPro" id="IPR039910">
    <property type="entry name" value="D15-like"/>
</dbReference>
<dbReference type="Pfam" id="PF01103">
    <property type="entry name" value="Omp85"/>
    <property type="match status" value="1"/>
</dbReference>
<dbReference type="InterPro" id="IPR010827">
    <property type="entry name" value="BamA/TamA_POTRA"/>
</dbReference>
<sequence>MEGQAGSDTAGPGTEEPILISEVEVRGVDGELKRIAESKLTIKPNFAYTLSEVRDDIQRVFDAGYFQQILPAAEDTRDGIKLTLQATANPVIKGVVVTGANVLPQREIEEAFRDQAGRTLNFPAFSTAVKRLNKWYEDRGIFGQVCHSPEDSFDDTGGVINVKLAEMVVGNLNLRYVDRKTGEVREEGATRPEVVLRQLATRPGQVYNVRQAKMDIDAVYSMGLFDDVTILPQPAEDSTLEHPKVDLVLNVVERKTGGLSCGGGISSQGHSEGALPGFIGSASFSQRNLFGLNQKLAATVEIGQVDSLFRVNHTDPWVKGDPYRTSRTISLQNTRTSGNPVHGRAPDDCARPGSEEETSPEGSVVVARLMGGVEYGRPLATGWTGTLGVNWQRAKCLDEHGSCITQDAYGSPLTFSGGRSDTLMLALLRAAYSGGQDAHLVASMEQALPLQSDWLNFNRFCLRAERGMQIYKGLRAHLSAKGGVILGDLPPYEAFPIGGTNSVRGYSEGGVGSGRNYVTGTAGLHWPIFGPVDGALFFDYGTDLDSGQTVLGDPAGARGKPGSGYGFGAGIRVDSPVGPLRLEYAFNDKFVRRFHFGIGSHG</sequence>
<dbReference type="Gene3D" id="2.40.160.50">
    <property type="entry name" value="membrane protein fhac: a member of the omp85/tpsb transporter family"/>
    <property type="match status" value="1"/>
</dbReference>